<dbReference type="RefSeq" id="WP_217682738.1">
    <property type="nucleotide sequence ID" value="NZ_JAHRGL010000057.1"/>
</dbReference>
<gene>
    <name evidence="2" type="ORF">KRX52_16065</name>
</gene>
<organism evidence="2 3">
    <name type="scientific">Geopseudomonas aromaticivorans</name>
    <dbReference type="NCBI Taxonomy" id="2849492"/>
    <lineage>
        <taxon>Bacteria</taxon>
        <taxon>Pseudomonadati</taxon>
        <taxon>Pseudomonadota</taxon>
        <taxon>Gammaproteobacteria</taxon>
        <taxon>Pseudomonadales</taxon>
        <taxon>Pseudomonadaceae</taxon>
        <taxon>Geopseudomonas</taxon>
    </lineage>
</organism>
<accession>A0ABS6N0G5</accession>
<reference evidence="2 3" key="1">
    <citation type="submission" date="2021-06" db="EMBL/GenBank/DDBJ databases">
        <title>Differences between aerobic and microaerobic xylene degrading microbial communities.</title>
        <authorList>
            <person name="Banerjee S."/>
            <person name="Tancsics A."/>
        </authorList>
    </citation>
    <scope>NUCLEOTIDE SEQUENCE [LARGE SCALE GENOMIC DNA]</scope>
    <source>
        <strain evidence="2 3">MAP12</strain>
    </source>
</reference>
<protein>
    <submittedName>
        <fullName evidence="2">Uncharacterized protein</fullName>
    </submittedName>
</protein>
<dbReference type="Proteomes" id="UP000813068">
    <property type="component" value="Unassembled WGS sequence"/>
</dbReference>
<keyword evidence="3" id="KW-1185">Reference proteome</keyword>
<evidence type="ECO:0000313" key="3">
    <source>
        <dbReference type="Proteomes" id="UP000813068"/>
    </source>
</evidence>
<proteinExistence type="predicted"/>
<dbReference type="EMBL" id="JAHRGL010000057">
    <property type="protein sequence ID" value="MBV2134295.1"/>
    <property type="molecule type" value="Genomic_DNA"/>
</dbReference>
<comment type="caution">
    <text evidence="2">The sequence shown here is derived from an EMBL/GenBank/DDBJ whole genome shotgun (WGS) entry which is preliminary data.</text>
</comment>
<sequence>MINDLPSLKAAAFGRCVSRAREEYRRGPSTFATAFPRQKATTPNIGCACKAAPNMDRHQIQSERLGVPQSTRDVSMIVPTLPRGHTARPLLRLDAKRPEFGHPRWSVGAIKT</sequence>
<name>A0ABS6N0G5_9GAMM</name>
<evidence type="ECO:0000256" key="1">
    <source>
        <dbReference type="SAM" id="MobiDB-lite"/>
    </source>
</evidence>
<evidence type="ECO:0000313" key="2">
    <source>
        <dbReference type="EMBL" id="MBV2134295.1"/>
    </source>
</evidence>
<feature type="region of interest" description="Disordered" evidence="1">
    <location>
        <begin position="62"/>
        <end position="81"/>
    </location>
</feature>